<dbReference type="KEGG" id="fme:FOMMEDRAFT_61060"/>
<dbReference type="GO" id="GO:0006357">
    <property type="term" value="P:regulation of transcription by RNA polymerase II"/>
    <property type="evidence" value="ECO:0007669"/>
    <property type="project" value="TreeGrafter"/>
</dbReference>
<dbReference type="eggNOG" id="KOG1878">
    <property type="taxonomic scope" value="Eukaryota"/>
</dbReference>
<evidence type="ECO:0000313" key="2">
    <source>
        <dbReference type="Proteomes" id="UP000053630"/>
    </source>
</evidence>
<feature type="non-terminal residue" evidence="1">
    <location>
        <position position="236"/>
    </location>
</feature>
<reference evidence="2" key="1">
    <citation type="journal article" date="2012" name="Science">
        <title>The Paleozoic origin of enzymatic lignin decomposition reconstructed from 31 fungal genomes.</title>
        <authorList>
            <person name="Floudas D."/>
            <person name="Binder M."/>
            <person name="Riley R."/>
            <person name="Barry K."/>
            <person name="Blanchette R.A."/>
            <person name="Henrissat B."/>
            <person name="Martinez A.T."/>
            <person name="Otillar R."/>
            <person name="Spatafora J.W."/>
            <person name="Yadav J.S."/>
            <person name="Aerts A."/>
            <person name="Benoit I."/>
            <person name="Boyd A."/>
            <person name="Carlson A."/>
            <person name="Copeland A."/>
            <person name="Coutinho P.M."/>
            <person name="de Vries R.P."/>
            <person name="Ferreira P."/>
            <person name="Findley K."/>
            <person name="Foster B."/>
            <person name="Gaskell J."/>
            <person name="Glotzer D."/>
            <person name="Gorecki P."/>
            <person name="Heitman J."/>
            <person name="Hesse C."/>
            <person name="Hori C."/>
            <person name="Igarashi K."/>
            <person name="Jurgens J.A."/>
            <person name="Kallen N."/>
            <person name="Kersten P."/>
            <person name="Kohler A."/>
            <person name="Kuees U."/>
            <person name="Kumar T.K.A."/>
            <person name="Kuo A."/>
            <person name="LaButti K."/>
            <person name="Larrondo L.F."/>
            <person name="Lindquist E."/>
            <person name="Ling A."/>
            <person name="Lombard V."/>
            <person name="Lucas S."/>
            <person name="Lundell T."/>
            <person name="Martin R."/>
            <person name="McLaughlin D.J."/>
            <person name="Morgenstern I."/>
            <person name="Morin E."/>
            <person name="Murat C."/>
            <person name="Nagy L.G."/>
            <person name="Nolan M."/>
            <person name="Ohm R.A."/>
            <person name="Patyshakuliyeva A."/>
            <person name="Rokas A."/>
            <person name="Ruiz-Duenas F.J."/>
            <person name="Sabat G."/>
            <person name="Salamov A."/>
            <person name="Samejima M."/>
            <person name="Schmutz J."/>
            <person name="Slot J.C."/>
            <person name="St John F."/>
            <person name="Stenlid J."/>
            <person name="Sun H."/>
            <person name="Sun S."/>
            <person name="Syed K."/>
            <person name="Tsang A."/>
            <person name="Wiebenga A."/>
            <person name="Young D."/>
            <person name="Pisabarro A."/>
            <person name="Eastwood D.C."/>
            <person name="Martin F."/>
            <person name="Cullen D."/>
            <person name="Grigoriev I.V."/>
            <person name="Hibbett D.S."/>
        </authorList>
    </citation>
    <scope>NUCLEOTIDE SEQUENCE [LARGE SCALE GENOMIC DNA]</scope>
    <source>
        <strain evidence="2">MF3/22</strain>
    </source>
</reference>
<accession>R7SH72</accession>
<dbReference type="AlphaFoldDB" id="R7SH72"/>
<dbReference type="Gene3D" id="1.10.10.60">
    <property type="entry name" value="Homeodomain-like"/>
    <property type="match status" value="1"/>
</dbReference>
<protein>
    <recommendedName>
        <fullName evidence="3">SANT domain-containing protein</fullName>
    </recommendedName>
</protein>
<evidence type="ECO:0000313" key="1">
    <source>
        <dbReference type="EMBL" id="EJC97647.1"/>
    </source>
</evidence>
<dbReference type="OrthoDB" id="10258692at2759"/>
<dbReference type="PANTHER" id="PTHR13992">
    <property type="entry name" value="NUCLEAR RECEPTOR CO-REPRESSOR RELATED NCOR"/>
    <property type="match status" value="1"/>
</dbReference>
<dbReference type="InterPro" id="IPR051571">
    <property type="entry name" value="N-CoR_corepressor"/>
</dbReference>
<name>R7SH72_FOMME</name>
<dbReference type="Proteomes" id="UP000053630">
    <property type="component" value="Unassembled WGS sequence"/>
</dbReference>
<dbReference type="PANTHER" id="PTHR13992:SF39">
    <property type="entry name" value="SMRTER, ISOFORM G"/>
    <property type="match status" value="1"/>
</dbReference>
<dbReference type="GeneID" id="18679452"/>
<proteinExistence type="predicted"/>
<keyword evidence="2" id="KW-1185">Reference proteome</keyword>
<dbReference type="RefSeq" id="XP_007272040.1">
    <property type="nucleotide sequence ID" value="XM_007271978.1"/>
</dbReference>
<dbReference type="EMBL" id="JH717986">
    <property type="protein sequence ID" value="EJC97647.1"/>
    <property type="molecule type" value="Genomic_DNA"/>
</dbReference>
<organism evidence="1 2">
    <name type="scientific">Fomitiporia mediterranea (strain MF3/22)</name>
    <name type="common">Grapevine white-rot fungus</name>
    <dbReference type="NCBI Taxonomy" id="694068"/>
    <lineage>
        <taxon>Eukaryota</taxon>
        <taxon>Fungi</taxon>
        <taxon>Dikarya</taxon>
        <taxon>Basidiomycota</taxon>
        <taxon>Agaricomycotina</taxon>
        <taxon>Agaricomycetes</taxon>
        <taxon>Hymenochaetales</taxon>
        <taxon>Hymenochaetaceae</taxon>
        <taxon>Fomitiporia</taxon>
    </lineage>
</organism>
<sequence>DEKDITEMLRKAIMLRRAFDPQSREERVNPILMDNLARSDGQEQKLPSVSGDVVVEVVDRILAQNEEEHHMNVRSLLATKFAEQTELLAEKVQRLRNEYMMLHERWVAHCTHLDSLFKANDMQEALTQAGRTTRRSAATLGDAVRSDLEMEQIIASLGNEDLTDPNHLAVRNVAKIPDMISVVKGYVDHMFDDTNNVVDDPEAFYDPRSGFFDWTPEEEAIFYAKYAEYPKQFGII</sequence>
<feature type="non-terminal residue" evidence="1">
    <location>
        <position position="1"/>
    </location>
</feature>
<evidence type="ECO:0008006" key="3">
    <source>
        <dbReference type="Google" id="ProtNLM"/>
    </source>
</evidence>
<gene>
    <name evidence="1" type="ORF">FOMMEDRAFT_61060</name>
</gene>
<dbReference type="GO" id="GO:0034967">
    <property type="term" value="C:Set3 complex"/>
    <property type="evidence" value="ECO:0007669"/>
    <property type="project" value="TreeGrafter"/>
</dbReference>
<dbReference type="OMA" id="PILMANK"/>